<evidence type="ECO:0000313" key="2">
    <source>
        <dbReference type="EMBL" id="CAA9575248.1"/>
    </source>
</evidence>
<dbReference type="Pfam" id="PF22557">
    <property type="entry name" value="DuOB"/>
    <property type="match status" value="1"/>
</dbReference>
<feature type="domain" description="Dual OB-containing" evidence="1">
    <location>
        <begin position="15"/>
        <end position="225"/>
    </location>
</feature>
<dbReference type="EMBL" id="CADCWM010000669">
    <property type="protein sequence ID" value="CAA9575248.1"/>
    <property type="molecule type" value="Genomic_DNA"/>
</dbReference>
<accession>A0A6J4VED0</accession>
<dbReference type="InterPro" id="IPR054335">
    <property type="entry name" value="DuOB_dom"/>
</dbReference>
<organism evidence="2">
    <name type="scientific">uncultured Thermomicrobiales bacterium</name>
    <dbReference type="NCBI Taxonomy" id="1645740"/>
    <lineage>
        <taxon>Bacteria</taxon>
        <taxon>Pseudomonadati</taxon>
        <taxon>Thermomicrobiota</taxon>
        <taxon>Thermomicrobia</taxon>
        <taxon>Thermomicrobiales</taxon>
        <taxon>environmental samples</taxon>
    </lineage>
</organism>
<name>A0A6J4VED0_9BACT</name>
<dbReference type="AlphaFoldDB" id="A0A6J4VED0"/>
<proteinExistence type="predicted"/>
<evidence type="ECO:0000259" key="1">
    <source>
        <dbReference type="Pfam" id="PF22557"/>
    </source>
</evidence>
<reference evidence="2" key="1">
    <citation type="submission" date="2020-02" db="EMBL/GenBank/DDBJ databases">
        <authorList>
            <person name="Meier V. D."/>
        </authorList>
    </citation>
    <scope>NUCLEOTIDE SEQUENCE</scope>
    <source>
        <strain evidence="2">AVDCRST_MAG88</strain>
    </source>
</reference>
<sequence>MARLARLAGALRATRIICLANSWKRREHCIAGIDPVTGRWVRPVTDTPDGSVPRYARLIYGAEPALLDILEIPLAPDGPDFGCECENRLILPGTWRRAGRARRHEVLRYCVDDDCILHTPGPFVPLAFLQALPPERRHSLQLVETVKFAARRSRQRDNGRNKWQGTFVTRGGQRLTARITDPALVLRLEAGDKPSDRCLVTVSLSLPWRRDERAEECCYKLIAGVFDLAPRAAPALDLSDVPF</sequence>
<protein>
    <recommendedName>
        <fullName evidence="1">Dual OB-containing domain-containing protein</fullName>
    </recommendedName>
</protein>
<gene>
    <name evidence="2" type="ORF">AVDCRST_MAG88-2756</name>
</gene>